<dbReference type="Proteomes" id="UP001055200">
    <property type="component" value="Chromosome"/>
</dbReference>
<evidence type="ECO:0000256" key="1">
    <source>
        <dbReference type="ARBA" id="ARBA00023015"/>
    </source>
</evidence>
<keyword evidence="8" id="KW-1185">Reference proteome</keyword>
<protein>
    <submittedName>
        <fullName evidence="7">TetR/AcrR family transcriptional regulator</fullName>
    </submittedName>
</protein>
<dbReference type="RefSeq" id="WP_240169741.1">
    <property type="nucleotide sequence ID" value="NZ_CP092365.1"/>
</dbReference>
<name>A0ABY3TUY6_9MYCO</name>
<evidence type="ECO:0000259" key="6">
    <source>
        <dbReference type="Pfam" id="PF21993"/>
    </source>
</evidence>
<dbReference type="PANTHER" id="PTHR47506">
    <property type="entry name" value="TRANSCRIPTIONAL REGULATORY PROTEIN"/>
    <property type="match status" value="1"/>
</dbReference>
<dbReference type="InterPro" id="IPR054156">
    <property type="entry name" value="YxaF_TetR_C"/>
</dbReference>
<evidence type="ECO:0000259" key="5">
    <source>
        <dbReference type="Pfam" id="PF00440"/>
    </source>
</evidence>
<feature type="domain" description="HTH tetR-type" evidence="5">
    <location>
        <begin position="13"/>
        <end position="57"/>
    </location>
</feature>
<dbReference type="Pfam" id="PF00440">
    <property type="entry name" value="TetR_N"/>
    <property type="match status" value="1"/>
</dbReference>
<dbReference type="InterPro" id="IPR001647">
    <property type="entry name" value="HTH_TetR"/>
</dbReference>
<dbReference type="InterPro" id="IPR036271">
    <property type="entry name" value="Tet_transcr_reg_TetR-rel_C_sf"/>
</dbReference>
<evidence type="ECO:0000313" key="8">
    <source>
        <dbReference type="Proteomes" id="UP001055200"/>
    </source>
</evidence>
<evidence type="ECO:0000313" key="7">
    <source>
        <dbReference type="EMBL" id="ULN51458.1"/>
    </source>
</evidence>
<gene>
    <name evidence="7" type="ORF">MIU77_11085</name>
</gene>
<dbReference type="SUPFAM" id="SSF48498">
    <property type="entry name" value="Tetracyclin repressor-like, C-terminal domain"/>
    <property type="match status" value="1"/>
</dbReference>
<dbReference type="SUPFAM" id="SSF46689">
    <property type="entry name" value="Homeodomain-like"/>
    <property type="match status" value="1"/>
</dbReference>
<organism evidence="7 8">
    <name type="scientific">Mycolicibacillus parakoreensis</name>
    <dbReference type="NCBI Taxonomy" id="1069221"/>
    <lineage>
        <taxon>Bacteria</taxon>
        <taxon>Bacillati</taxon>
        <taxon>Actinomycetota</taxon>
        <taxon>Actinomycetes</taxon>
        <taxon>Mycobacteriales</taxon>
        <taxon>Mycobacteriaceae</taxon>
        <taxon>Mycolicibacillus</taxon>
    </lineage>
</organism>
<dbReference type="PANTHER" id="PTHR47506:SF3">
    <property type="entry name" value="HTH-TYPE TRANSCRIPTIONAL REGULATOR LMRA"/>
    <property type="match status" value="1"/>
</dbReference>
<dbReference type="EMBL" id="CP092365">
    <property type="protein sequence ID" value="ULN51458.1"/>
    <property type="molecule type" value="Genomic_DNA"/>
</dbReference>
<feature type="domain" description="Transcriptional regulator LmrA/YxaF-like C-terminal" evidence="6">
    <location>
        <begin position="78"/>
        <end position="181"/>
    </location>
</feature>
<evidence type="ECO:0000256" key="3">
    <source>
        <dbReference type="ARBA" id="ARBA00023163"/>
    </source>
</evidence>
<dbReference type="Gene3D" id="1.10.357.10">
    <property type="entry name" value="Tetracycline Repressor, domain 2"/>
    <property type="match status" value="1"/>
</dbReference>
<keyword evidence="3" id="KW-0804">Transcription</keyword>
<keyword evidence="1" id="KW-0805">Transcription regulation</keyword>
<evidence type="ECO:0000256" key="4">
    <source>
        <dbReference type="SAM" id="MobiDB-lite"/>
    </source>
</evidence>
<feature type="compositionally biased region" description="Basic and acidic residues" evidence="4">
    <location>
        <begin position="207"/>
        <end position="219"/>
    </location>
</feature>
<dbReference type="Pfam" id="PF21993">
    <property type="entry name" value="TetR_C_13_2"/>
    <property type="match status" value="1"/>
</dbReference>
<evidence type="ECO:0000256" key="2">
    <source>
        <dbReference type="ARBA" id="ARBA00023125"/>
    </source>
</evidence>
<dbReference type="InterPro" id="IPR009057">
    <property type="entry name" value="Homeodomain-like_sf"/>
</dbReference>
<reference evidence="7" key="1">
    <citation type="submission" date="2022-08" db="EMBL/GenBank/DDBJ databases">
        <title>Complete genome sequence of 14 non-tuberculosis mycobacteria type-strains.</title>
        <authorList>
            <person name="Igarashi Y."/>
            <person name="Osugi A."/>
            <person name="Mitarai S."/>
        </authorList>
    </citation>
    <scope>NUCLEOTIDE SEQUENCE</scope>
    <source>
        <strain evidence="7">DSM 45575</strain>
    </source>
</reference>
<keyword evidence="2" id="KW-0238">DNA-binding</keyword>
<feature type="region of interest" description="Disordered" evidence="4">
    <location>
        <begin position="192"/>
        <end position="219"/>
    </location>
</feature>
<accession>A0ABY3TUY6</accession>
<proteinExistence type="predicted"/>
<sequence length="219" mass="23408">MADDRTGRQRMVAGAADMISRRGLNATSVRDLAKHTQAPLGSTYHYFPGGKYDLATEAVRWADNLTMSVLAKELASGPQAGLSAFLSLWRHIVLDSDFHAGCPVLAVSVEDLPDKHHAPRDAAAEAFGRWISLLAESLRDAGASPSDADQVATLIVAAVEGTVAICRAQRSITPLDHVTAQLAQMIEAVLPTPPTRTGAARSRVSRKLPDDDGHAAQRR</sequence>